<dbReference type="Gene3D" id="3.30.360.90">
    <property type="match status" value="1"/>
</dbReference>
<feature type="domain" description="Tail sheath protein subtilisin-like" evidence="2">
    <location>
        <begin position="204"/>
        <end position="351"/>
    </location>
</feature>
<reference evidence="6 9" key="1">
    <citation type="submission" date="2015-09" db="EMBL/GenBank/DDBJ databases">
        <title>Spore heat resistance.</title>
        <authorList>
            <person name="Boekhorst J."/>
            <person name="Berendsen E.M."/>
            <person name="Wells-Bennik M.H."/>
            <person name="Kuipers O.P."/>
        </authorList>
    </citation>
    <scope>NUCLEOTIDE SEQUENCE [LARGE SCALE GENOMIC DNA]</scope>
    <source>
        <strain evidence="6 9">B4122</strain>
    </source>
</reference>
<dbReference type="Gene3D" id="3.30.1490.360">
    <property type="match status" value="1"/>
</dbReference>
<evidence type="ECO:0000259" key="3">
    <source>
        <dbReference type="Pfam" id="PF17481"/>
    </source>
</evidence>
<dbReference type="RefSeq" id="WP_003245369.1">
    <property type="nucleotide sequence ID" value="NZ_AP024621.1"/>
</dbReference>
<dbReference type="AlphaFoldDB" id="A0A063X5F0"/>
<dbReference type="Pfam" id="PF17482">
    <property type="entry name" value="Phage_sheath_1C"/>
    <property type="match status" value="1"/>
</dbReference>
<evidence type="ECO:0000259" key="2">
    <source>
        <dbReference type="Pfam" id="PF04984"/>
    </source>
</evidence>
<dbReference type="Pfam" id="PF22671">
    <property type="entry name" value="Gp18_domIII_N"/>
    <property type="match status" value="1"/>
</dbReference>
<dbReference type="Pfam" id="PF04984">
    <property type="entry name" value="Phage_sheath_1"/>
    <property type="match status" value="1"/>
</dbReference>
<dbReference type="OMA" id="KASCTIA"/>
<dbReference type="EMBL" id="LJZV01000009">
    <property type="protein sequence ID" value="KZD92645.1"/>
    <property type="molecule type" value="Genomic_DNA"/>
</dbReference>
<dbReference type="Proteomes" id="UP000665181">
    <property type="component" value="Unassembled WGS sequence"/>
</dbReference>
<dbReference type="InterPro" id="IPR020287">
    <property type="entry name" value="Tail_sheath_C"/>
</dbReference>
<evidence type="ECO:0000256" key="1">
    <source>
        <dbReference type="ARBA" id="ARBA00008005"/>
    </source>
</evidence>
<reference evidence="7" key="2">
    <citation type="submission" date="2021-03" db="EMBL/GenBank/DDBJ databases">
        <title>Isolation of Bacillus subtilis from fermented food sample.</title>
        <authorList>
            <person name="Lakshmanan V."/>
            <person name="Athira K."/>
            <person name="Rajagopal K."/>
        </authorList>
    </citation>
    <scope>NUCLEOTIDE SEQUENCE</scope>
    <source>
        <strain evidence="7">S1</strain>
    </source>
</reference>
<evidence type="ECO:0000313" key="7">
    <source>
        <dbReference type="EMBL" id="MBO3797061.1"/>
    </source>
</evidence>
<evidence type="ECO:0000313" key="8">
    <source>
        <dbReference type="EMBL" id="WHM20929.1"/>
    </source>
</evidence>
<name>A0A063X5F0_BACIU</name>
<dbReference type="Proteomes" id="UP000076442">
    <property type="component" value="Unassembled WGS sequence"/>
</dbReference>
<dbReference type="InterPro" id="IPR035089">
    <property type="entry name" value="Phage_sheath_subtilisin"/>
</dbReference>
<dbReference type="EMBL" id="JAGFPW010000042">
    <property type="protein sequence ID" value="MBO3797061.1"/>
    <property type="molecule type" value="Genomic_DNA"/>
</dbReference>
<dbReference type="SMR" id="A0A063X5F0"/>
<protein>
    <submittedName>
        <fullName evidence="8">Phage tail sheath family protein</fullName>
    </submittedName>
    <submittedName>
        <fullName evidence="6 7">Phage-like element PBSX protein XkdK</fullName>
    </submittedName>
</protein>
<dbReference type="Gene3D" id="3.30.1370.220">
    <property type="match status" value="1"/>
</dbReference>
<evidence type="ECO:0000313" key="9">
    <source>
        <dbReference type="Proteomes" id="UP000076442"/>
    </source>
</evidence>
<dbReference type="Gene3D" id="2.60.40.4290">
    <property type="match status" value="1"/>
</dbReference>
<dbReference type="InterPro" id="IPR035326">
    <property type="entry name" value="Beta_sandwich_Seath"/>
</dbReference>
<dbReference type="Proteomes" id="UP001229422">
    <property type="component" value="Chromosome"/>
</dbReference>
<evidence type="ECO:0000259" key="4">
    <source>
        <dbReference type="Pfam" id="PF17482"/>
    </source>
</evidence>
<dbReference type="InterPro" id="IPR054564">
    <property type="entry name" value="Gp18_domIII_N"/>
</dbReference>
<sequence length="466" mass="50185">MNGGTFTTGKEKERAGIYFNFKTTAQERVSLSERGTVALPVASSWGEAKTFVSISSVEDLNKKVGLSIDDPSLLLLREAKKNAKTVLMYRLTEGVRASADIAEGVKATAVYGGTKGNDIIIRINQNVLDANSFDVTTYMDESEVDKQTVKKAEELTANGYVTFTGTGDLSSTIPLTGSEGDTAAETLNASAGIRLSGGTDKAPVNSDYTDFLAAAETESFDVIALPVAEGDQLKATFAAFIKRLRDGQGQKVQGVTANYAGDYEGIINVTEGVLLEDGTEVTPDKATAWVAGASAGATFNQSLTFVEYEGAVDVLHRLDHDTIVERLGKGEFLFTFDARDKSVSVEKDINSLVTFTAEKNKKFAKNKIVRVLDAVNNDLTRELKALIKSRKGSGSDIPASEDGLQYVKTMITQYMTTLQDAGGITGFDSDEDITISMNEDRDGFLIDLAVQPVDAAEKFYFNVEVN</sequence>
<organism evidence="7 10">
    <name type="scientific">Bacillus subtilis</name>
    <dbReference type="NCBI Taxonomy" id="1423"/>
    <lineage>
        <taxon>Bacteria</taxon>
        <taxon>Bacillati</taxon>
        <taxon>Bacillota</taxon>
        <taxon>Bacilli</taxon>
        <taxon>Bacillales</taxon>
        <taxon>Bacillaceae</taxon>
        <taxon>Bacillus</taxon>
    </lineage>
</organism>
<comment type="similarity">
    <text evidence="1">Belongs to the myoviridae tail sheath protein family.</text>
</comment>
<proteinExistence type="inferred from homology"/>
<dbReference type="Gene3D" id="3.40.50.11790">
    <property type="match status" value="1"/>
</dbReference>
<accession>A0A063X5F0</accession>
<evidence type="ECO:0000313" key="6">
    <source>
        <dbReference type="EMBL" id="KZD92645.1"/>
    </source>
</evidence>
<feature type="domain" description="Tail sheath protein C-terminal" evidence="4">
    <location>
        <begin position="358"/>
        <end position="465"/>
    </location>
</feature>
<dbReference type="EMBL" id="CP125292">
    <property type="protein sequence ID" value="WHM20929.1"/>
    <property type="molecule type" value="Genomic_DNA"/>
</dbReference>
<dbReference type="Pfam" id="PF17481">
    <property type="entry name" value="Phage_sheath_domII"/>
    <property type="match status" value="1"/>
</dbReference>
<feature type="domain" description="Tail sheath protein Gp18-like" evidence="5">
    <location>
        <begin position="34"/>
        <end position="91"/>
    </location>
</feature>
<reference evidence="8" key="3">
    <citation type="submission" date="2023-05" db="EMBL/GenBank/DDBJ databases">
        <title>Complete genome sequence of Bacillus subtilis SRCM117797 isolated from Soybean paste.</title>
        <authorList>
            <person name="Abraha H.B."/>
            <person name="Kim K.-P."/>
            <person name="Ryu M.-S."/>
            <person name="Jeong D.-Y."/>
        </authorList>
    </citation>
    <scope>NUCLEOTIDE SEQUENCE</scope>
    <source>
        <strain evidence="8">SRCM117797</strain>
    </source>
</reference>
<evidence type="ECO:0000313" key="10">
    <source>
        <dbReference type="Proteomes" id="UP000665181"/>
    </source>
</evidence>
<feature type="domain" description="Phage tail sheath protein-like beta-sandwich" evidence="3">
    <location>
        <begin position="93"/>
        <end position="200"/>
    </location>
</feature>
<gene>
    <name evidence="8" type="primary">xkdK</name>
    <name evidence="6" type="ORF">B4122_1552</name>
    <name evidence="7" type="ORF">J5227_22795</name>
    <name evidence="8" type="ORF">QL281_19435</name>
</gene>
<evidence type="ECO:0000259" key="5">
    <source>
        <dbReference type="Pfam" id="PF22671"/>
    </source>
</evidence>